<comment type="caution">
    <text evidence="1">The sequence shown here is derived from an EMBL/GenBank/DDBJ whole genome shotgun (WGS) entry which is preliminary data.</text>
</comment>
<keyword evidence="2" id="KW-1185">Reference proteome</keyword>
<dbReference type="Proteomes" id="UP001165378">
    <property type="component" value="Unassembled WGS sequence"/>
</dbReference>
<name>A0AA41Q055_9ACTN</name>
<evidence type="ECO:0000313" key="2">
    <source>
        <dbReference type="Proteomes" id="UP001165378"/>
    </source>
</evidence>
<evidence type="ECO:0000313" key="1">
    <source>
        <dbReference type="EMBL" id="MCF2528881.1"/>
    </source>
</evidence>
<accession>A0AA41Q055</accession>
<sequence>MGYWGEYVVVRSDRPALEIAVLSDGRCREGHEIGLCDVGSFGDGWQVLSVCHALPGSPPETVRQLGEETGAPALSCYILDDDTGLIHGWSREGGSWRTWFHPKLAADYEMPSHICYEDETGMPSTAYLAAWEAAHSQIVDGMPARATQMAAWATEAGWTPDGAVLLNELLSDEIGFAQAQFQVLLAAMGAPGAGP</sequence>
<dbReference type="RefSeq" id="WP_235053044.1">
    <property type="nucleotide sequence ID" value="NZ_JAKFHA010000008.1"/>
</dbReference>
<dbReference type="EMBL" id="JAKFHA010000008">
    <property type="protein sequence ID" value="MCF2528881.1"/>
    <property type="molecule type" value="Genomic_DNA"/>
</dbReference>
<dbReference type="AlphaFoldDB" id="A0AA41Q055"/>
<gene>
    <name evidence="1" type="ORF">LZ495_16880</name>
</gene>
<protein>
    <submittedName>
        <fullName evidence="1">Uncharacterized protein</fullName>
    </submittedName>
</protein>
<organism evidence="1 2">
    <name type="scientific">Yinghuangia soli</name>
    <dbReference type="NCBI Taxonomy" id="2908204"/>
    <lineage>
        <taxon>Bacteria</taxon>
        <taxon>Bacillati</taxon>
        <taxon>Actinomycetota</taxon>
        <taxon>Actinomycetes</taxon>
        <taxon>Kitasatosporales</taxon>
        <taxon>Streptomycetaceae</taxon>
        <taxon>Yinghuangia</taxon>
    </lineage>
</organism>
<reference evidence="1" key="1">
    <citation type="submission" date="2022-01" db="EMBL/GenBank/DDBJ databases">
        <title>Genome-Based Taxonomic Classification of the Phylum Actinobacteria.</title>
        <authorList>
            <person name="Gao Y."/>
        </authorList>
    </citation>
    <scope>NUCLEOTIDE SEQUENCE</scope>
    <source>
        <strain evidence="1">KLBMP 8922</strain>
    </source>
</reference>
<proteinExistence type="predicted"/>